<keyword evidence="6" id="KW-1185">Reference proteome</keyword>
<dbReference type="RefSeq" id="WP_284196759.1">
    <property type="nucleotide sequence ID" value="NZ_BSOG01000002.1"/>
</dbReference>
<accession>A0ABQ5YI62</accession>
<dbReference type="Proteomes" id="UP001156706">
    <property type="component" value="Unassembled WGS sequence"/>
</dbReference>
<dbReference type="NCBIfam" id="TIGR03696">
    <property type="entry name" value="Rhs_assc_core"/>
    <property type="match status" value="1"/>
</dbReference>
<dbReference type="Gene3D" id="2.60.40.10">
    <property type="entry name" value="Immunoglobulins"/>
    <property type="match status" value="3"/>
</dbReference>
<dbReference type="InterPro" id="IPR013783">
    <property type="entry name" value="Ig-like_fold"/>
</dbReference>
<evidence type="ECO:0000313" key="5">
    <source>
        <dbReference type="EMBL" id="GLR13668.1"/>
    </source>
</evidence>
<dbReference type="Pfam" id="PF17957">
    <property type="entry name" value="Big_7"/>
    <property type="match status" value="1"/>
</dbReference>
<protein>
    <recommendedName>
        <fullName evidence="7">Insecticide toxin TcdB middle/N-terminal domain-containing protein</fullName>
    </recommendedName>
</protein>
<evidence type="ECO:0008006" key="7">
    <source>
        <dbReference type="Google" id="ProtNLM"/>
    </source>
</evidence>
<reference evidence="6" key="1">
    <citation type="journal article" date="2019" name="Int. J. Syst. Evol. Microbiol.">
        <title>The Global Catalogue of Microorganisms (GCM) 10K type strain sequencing project: providing services to taxonomists for standard genome sequencing and annotation.</title>
        <authorList>
            <consortium name="The Broad Institute Genomics Platform"/>
            <consortium name="The Broad Institute Genome Sequencing Center for Infectious Disease"/>
            <person name="Wu L."/>
            <person name="Ma J."/>
        </authorList>
    </citation>
    <scope>NUCLEOTIDE SEQUENCE [LARGE SCALE GENOMIC DNA]</scope>
    <source>
        <strain evidence="6">NBRC 110044</strain>
    </source>
</reference>
<name>A0ABQ5YI62_9NEIS</name>
<organism evidence="5 6">
    <name type="scientific">Chitinimonas prasina</name>
    <dbReference type="NCBI Taxonomy" id="1434937"/>
    <lineage>
        <taxon>Bacteria</taxon>
        <taxon>Pseudomonadati</taxon>
        <taxon>Pseudomonadota</taxon>
        <taxon>Betaproteobacteria</taxon>
        <taxon>Neisseriales</taxon>
        <taxon>Chitinibacteraceae</taxon>
        <taxon>Chitinimonas</taxon>
    </lineage>
</organism>
<dbReference type="Gene3D" id="2.180.10.10">
    <property type="entry name" value="RHS repeat-associated core"/>
    <property type="match status" value="1"/>
</dbReference>
<feature type="signal peptide" evidence="4">
    <location>
        <begin position="1"/>
        <end position="33"/>
    </location>
</feature>
<dbReference type="Pfam" id="PF03534">
    <property type="entry name" value="SpvB"/>
    <property type="match status" value="1"/>
</dbReference>
<comment type="caution">
    <text evidence="5">The sequence shown here is derived from an EMBL/GenBank/DDBJ whole genome shotgun (WGS) entry which is preliminary data.</text>
</comment>
<dbReference type="InterPro" id="IPR050708">
    <property type="entry name" value="T6SS_VgrG/RHS"/>
</dbReference>
<evidence type="ECO:0000313" key="6">
    <source>
        <dbReference type="Proteomes" id="UP001156706"/>
    </source>
</evidence>
<evidence type="ECO:0000256" key="2">
    <source>
        <dbReference type="ARBA" id="ARBA00022525"/>
    </source>
</evidence>
<evidence type="ECO:0000256" key="4">
    <source>
        <dbReference type="SAM" id="SignalP"/>
    </source>
</evidence>
<keyword evidence="4" id="KW-0732">Signal</keyword>
<gene>
    <name evidence="5" type="ORF">GCM10007907_24580</name>
</gene>
<dbReference type="InterPro" id="IPR028994">
    <property type="entry name" value="Integrin_alpha_N"/>
</dbReference>
<keyword evidence="2" id="KW-0964">Secreted</keyword>
<evidence type="ECO:0000256" key="3">
    <source>
        <dbReference type="ARBA" id="ARBA00023026"/>
    </source>
</evidence>
<dbReference type="PANTHER" id="PTHR32305:SF15">
    <property type="entry name" value="PROTEIN RHSA-RELATED"/>
    <property type="match status" value="1"/>
</dbReference>
<dbReference type="SUPFAM" id="SSF69318">
    <property type="entry name" value="Integrin alpha N-terminal domain"/>
    <property type="match status" value="1"/>
</dbReference>
<dbReference type="InterPro" id="IPR003284">
    <property type="entry name" value="Sal_SpvB"/>
</dbReference>
<dbReference type="InterPro" id="IPR031325">
    <property type="entry name" value="RHS_repeat"/>
</dbReference>
<dbReference type="InterPro" id="IPR006530">
    <property type="entry name" value="YD"/>
</dbReference>
<keyword evidence="3" id="KW-0843">Virulence</keyword>
<dbReference type="InterPro" id="IPR022385">
    <property type="entry name" value="Rhs_assc_core"/>
</dbReference>
<evidence type="ECO:0000256" key="1">
    <source>
        <dbReference type="ARBA" id="ARBA00004613"/>
    </source>
</evidence>
<dbReference type="Pfam" id="PF05593">
    <property type="entry name" value="RHS_repeat"/>
    <property type="match status" value="1"/>
</dbReference>
<dbReference type="EMBL" id="BSOG01000002">
    <property type="protein sequence ID" value="GLR13668.1"/>
    <property type="molecule type" value="Genomic_DNA"/>
</dbReference>
<proteinExistence type="predicted"/>
<sequence length="2974" mass="318634">MQQTAYAGFLRALRTGLFTVVAALLIASGSAWAAINVTLGTSGTTFTAPASVTLTATVTGGAVTKVMFYANGDYLDQRVSGIYSLPLSNVPANTYQVHAVGVDANNQTYKSNTVTVTVHRPPTLPTVNVQALTSSLNYPGDYVVAATASGGEANGVSGTIDKVEFILSRIDSGRVVQTVPDYSAPYGASFSNIAVGEHIVTATVYAKIGSTAAQPVSHSTPRFTIKAVHPGVQIIAPAGGTNFPLGHGILIKTTTNGGGLPIKRVEFYQGSTKLTDVSTTPYEYNWYNAPLGTHTLKAKIYTDAGSSESGSFTINVVPPLKVTLTKPAAGTKVAKQPHNLDLAATTTGNGIKSVAFFVRSPGQPDYNIGFANTNGTGNYATSVLLTGTPAGPVQLYAVAKDGTDGNGTTLATSDLVNGTVSNVPPKVSASVTPANEAGTILLNGSASDTHDEAGNPTGQGQVVKLEAFVRTATGSYGSIPVKSISGTAGTLSFSGHLYSGNPGNYYLEVRATDNQASTTKHEIPFTLGTGTAGSVQGVIDGVYRDAGNVYLRGWACETGINSAIQIRIFGQQPYGQANSILIGSGTANLSNETRDDSNTRCGTNIGHRFKIDITAANTAGKIPLYVYGQRSGNGELSALSCGASNCLMPGTLNLGFTTPEDNARISTGSLGADLFLRAKVTGKEAGATIDKVEFTVEGEVLAGVPDTEADTYVARKTGLLARTAPYLVSASVTSGGVKVNASTRQVYVDAGGGNASIGLTSPLSGSQYIQGTPITLQAKLGSGTVNVKKVTFFGGSDGTTRIGDVISFTTGTDGLRVATLNWTTAALGSHKIIAKAYDTSMVIGTSSSTGTVISVVAAGGPGDATPIAITSDIEADLSNYLSKPDAGSLPGQLSVNGGAATFSLPISLPPGTNGMVPSVSLNYSSQARNGIAGLGWGLSGFSAIHRCNKTLVQDGVVGAVRFDLEDRLCLDGQRLTLVSTGTNPANDQDYWREDAEYRTEIETYSRITRSNTGGKLGFKVESKSGQIMYYGDSDNSQVDAQGRVDQQANSWAIRRTQDRNGNLVDYRYSKDSTRGEHLPVEIRWGGNDAANQAHYAKVSFVFSAQDRPDTEVGYLSGSKVTRSKLLEAIQTYTDTDAAGNGGKAGVVYTLTYGAPSPTSGRSRLESIQACEGAQVGSTPKCLPATRFGWGQPAGDASPKLLITSTRNGPDLVTKGMTGGNKYHHINQSDFDGDGRDDLLSDNWNLYQSTAGNWTHRPLTPVGGNATLHATAMLLGDYDGDGVTDVAYPDNGNLMVCRSTLREGGSGFTCSNWGAVATDGKKNPYMPADVDGDSRTDIVVRGSTGGKACISTGTGFTCKDWAQVSKVIPEPEQRPTMDEFPDPQADITPFSGDLNGDGLGDFVRVFPTGINANLVMEVQVCLTAKTGFDCSVWFSSTASSDVGAEVRQAARNGQLVQDLNGDGYADLLLMTDVKRLCYSTGKRFDCQLQAEILPKFGASHLTDVDADGHIDGMSGSYICRIWGTGNQCKNNADSQSPYGEQMVGDYDGDGRPDIAANSYTDRGQWQIASFANLALEGQALDRIINVYNGMGQETRVGYANSNLPTVYSRDAFNAQGASITRSYPQFAQAKLGLLANELHQGSGKLDNGNTRWLSTAFKYAGAAVEANGRGSLGFAQVQSTDLTTGLQNSQWINQTWPHIGYPLASRSVLGGVTLSEASHSGFVQKQVLHPNGAKTLVPVVTTSTSSKRDLNGAALGTTTSSNGYSDGPWVDLRTTSSTTTGTTSLGAVSHVTTTSTSYYPMDAGRIAAWRLGEIESTAALKSRNGSTPVGVQTHYTYNSKGQVETETVTPWALDAGKTLADYQVKTTYGRSGNNFGLVNTKTQAWYDPAEQANQTRVVEEVQYDSKGRFAETVYNAKRHQEIRRYDSRTGAQTSLTGPNGLTTHWAVDGFGRKDSETRADGSVTRYYHKQYSDGSHPAIRTVTFADSFMGSQRTAVPTLVFADDAGRQMGSLHWSYVLNGQQPPQPVTRRVHTRQTYDARGRTDTTYQPYFEGDTAYEASRQEYDDLNRVIRQYSKDEQNRDLVATNIYNGLLITSQNAKQQTKVDERDPLGQLIKTQDALGGITLFERDAWGNLVQTTDTAGNIITVRYDALNRKVELNDPNLGLITYRVNPLGQTWQTISPKQRAQGQATQFKFDELGRLINRRETDLISYWVYDTATKGIGQLASAYTCSGIDTSATCPREYERHHSYDSLGRPSTVTTILDTGSNGRYTSTPQYDAWGRLYQTRQQRGTDPVKTLDQRYDAYGKLSQYWYGQQLIWQAGSQDAAGRSRRSQLGNGLTVHTDYSVYTGRLQSDRLQDERPQNSSQPARLSEAYAYDVLGNVATRTQYWNGSEGFHEQFDYDSLNRLTESTVQAQAKQVFEYHPNGNLRSKTGVGSGDYVYPTQGPGVKQPHAVLAIPGLGSFSYDPNGNMETAPGRTQSWTSFDMPHRLSKGSDWSQFVYGPEHQRIKQTQSDGTQTRYAGSMEVEIKGSVTTLKTYWPAGLGFEREVVGSGTAQRYWTHTDRLGSVIGISNEAGELTQKHGYDAWGKRRNLNGSGTPDHLEGGLDNKGYTGHEMLDQLDLVHMNGRIYEPLIARFMSADPLIQEPEHSQSYNRYTYVWNNPTNMTDPTGFAANRAQGILGADTVWDIEWARAAQREADREPCSYLGCKPKGSTSFYAFDASTTKPAAGAGPVNCLSDKNPCKLQLVDKDKAARSYSSLRATPLSPEERLYFGTAGNAQGRLALAILSGWSKTAAAWGITKKQGVPFDYMTARVPSEGAAKREREDSLILTLLGGIGLEARLARSATASPSLNGPIFNPAGKVRAEKFADFQQGVSLRETIDRIAGDSPVVTYTASGKTLYTNPTTGKQVVYDNAGDYFRVEDTTVTGPLRYTDQFGNSIPNNVPLIKKNGVSETGVPADVRKALTHFTNTD</sequence>
<comment type="subcellular location">
    <subcellularLocation>
        <location evidence="1">Secreted</location>
    </subcellularLocation>
</comment>
<dbReference type="PANTHER" id="PTHR32305">
    <property type="match status" value="1"/>
</dbReference>
<feature type="chain" id="PRO_5046263177" description="Insecticide toxin TcdB middle/N-terminal domain-containing protein" evidence="4">
    <location>
        <begin position="34"/>
        <end position="2974"/>
    </location>
</feature>
<dbReference type="NCBIfam" id="TIGR01643">
    <property type="entry name" value="YD_repeat_2x"/>
    <property type="match status" value="1"/>
</dbReference>